<evidence type="ECO:0000313" key="4">
    <source>
        <dbReference type="Proteomes" id="UP000315060"/>
    </source>
</evidence>
<dbReference type="Proteomes" id="UP000045541">
    <property type="component" value="Unassembled WGS sequence"/>
</dbReference>
<organism evidence="1 3">
    <name type="scientific">Streptococcus pneumoniae</name>
    <dbReference type="NCBI Taxonomy" id="1313"/>
    <lineage>
        <taxon>Bacteria</taxon>
        <taxon>Bacillati</taxon>
        <taxon>Bacillota</taxon>
        <taxon>Bacilli</taxon>
        <taxon>Lactobacillales</taxon>
        <taxon>Streptococcaceae</taxon>
        <taxon>Streptococcus</taxon>
    </lineage>
</organism>
<proteinExistence type="predicted"/>
<dbReference type="NCBIfam" id="NF046040">
    <property type="entry name" value="RelB_antitoxin"/>
    <property type="match status" value="1"/>
</dbReference>
<name>A0A064C4D0_STREE</name>
<dbReference type="EMBL" id="CMWB01000012">
    <property type="protein sequence ID" value="CKJ08657.1"/>
    <property type="molecule type" value="Genomic_DNA"/>
</dbReference>
<protein>
    <submittedName>
        <fullName evidence="1">CopG family protein</fullName>
    </submittedName>
    <submittedName>
        <fullName evidence="2">CopG family transcriptional regulator</fullName>
    </submittedName>
</protein>
<evidence type="ECO:0000313" key="3">
    <source>
        <dbReference type="Proteomes" id="UP000045541"/>
    </source>
</evidence>
<dbReference type="AlphaFoldDB" id="A0A064C4D0"/>
<comment type="caution">
    <text evidence="1">The sequence shown here is derived from an EMBL/GenBank/DDBJ whole genome shotgun (WGS) entry which is preliminary data.</text>
</comment>
<reference evidence="2 4" key="2">
    <citation type="submission" date="2019-07" db="EMBL/GenBank/DDBJ databases">
        <authorList>
            <person name="Mohale T."/>
        </authorList>
    </citation>
    <scope>NUCLEOTIDE SEQUENCE [LARGE SCALE GENOMIC DNA]</scope>
    <source>
        <strain evidence="2 4">NTPn 59</strain>
    </source>
</reference>
<evidence type="ECO:0000313" key="2">
    <source>
        <dbReference type="EMBL" id="TVX67522.1"/>
    </source>
</evidence>
<reference evidence="1 3" key="1">
    <citation type="submission" date="2015-03" db="EMBL/GenBank/DDBJ databases">
        <authorList>
            <consortium name="Pathogen Informatics"/>
            <person name="Murphy D."/>
        </authorList>
    </citation>
    <scope>NUCLEOTIDE SEQUENCE [LARGE SCALE GENOMIC DNA]</scope>
    <source>
        <strain evidence="1 3">0310</strain>
    </source>
</reference>
<accession>A0A064C4D0</accession>
<gene>
    <name evidence="2" type="ORF">AZJ28_09960</name>
    <name evidence="1" type="ORF">ERS096071_00895</name>
</gene>
<dbReference type="EMBL" id="VMYC01000186">
    <property type="protein sequence ID" value="TVX67522.1"/>
    <property type="molecule type" value="Genomic_DNA"/>
</dbReference>
<dbReference type="InterPro" id="IPR046257">
    <property type="entry name" value="DUF6290"/>
</dbReference>
<sequence length="78" mass="9161">MNNVVTTQISIQLSQELNSLLNAIVEENNTTKTDFIRQAFIEKIEDMYDIKVADEAYKKWVECSKKSISHEEMMRRYG</sequence>
<dbReference type="Proteomes" id="UP000315060">
    <property type="component" value="Unassembled WGS sequence"/>
</dbReference>
<dbReference type="Pfam" id="PF19807">
    <property type="entry name" value="DUF6290"/>
    <property type="match status" value="1"/>
</dbReference>
<evidence type="ECO:0000313" key="1">
    <source>
        <dbReference type="EMBL" id="CKJ08657.1"/>
    </source>
</evidence>